<dbReference type="PROSITE" id="PS51257">
    <property type="entry name" value="PROKAR_LIPOPROTEIN"/>
    <property type="match status" value="1"/>
</dbReference>
<sequence length="147" mass="16132">MRIKTLLISTCLIMSGCVPHISDSVEELAETTVKKSNEKPVVERARKTEAELAAVTALAGKWSVVRKQGQKPCALQLKTAQFGKNYSASSVCSGRPNVWAWNTKEDALVLYDHRSEVIGSFHKNEVGSWKEAKAGGDPALRLIRHGQ</sequence>
<name>A0A1I6ZR22_9HYPH</name>
<dbReference type="Gene3D" id="2.40.128.10">
    <property type="match status" value="1"/>
</dbReference>
<protein>
    <submittedName>
        <fullName evidence="3">Protease inhibitor Inh</fullName>
    </submittedName>
</protein>
<proteinExistence type="predicted"/>
<feature type="domain" description="Alkaline proteinase inhibitor/ Outer membrane lipoprotein Omp19" evidence="2">
    <location>
        <begin position="55"/>
        <end position="138"/>
    </location>
</feature>
<evidence type="ECO:0000313" key="3">
    <source>
        <dbReference type="EMBL" id="SFT65179.1"/>
    </source>
</evidence>
<dbReference type="Pfam" id="PF02974">
    <property type="entry name" value="Inh"/>
    <property type="match status" value="1"/>
</dbReference>
<dbReference type="SUPFAM" id="SSF50882">
    <property type="entry name" value="beta-Barrel protease inhibitors"/>
    <property type="match status" value="1"/>
</dbReference>
<dbReference type="RefSeq" id="WP_083416696.1">
    <property type="nucleotide sequence ID" value="NZ_FPBD01000002.1"/>
</dbReference>
<dbReference type="Proteomes" id="UP000183371">
    <property type="component" value="Unassembled WGS sequence"/>
</dbReference>
<dbReference type="EMBL" id="FPBD01000002">
    <property type="protein sequence ID" value="SFT65179.1"/>
    <property type="molecule type" value="Genomic_DNA"/>
</dbReference>
<dbReference type="InterPro" id="IPR021140">
    <property type="entry name" value="Inh/Omp19"/>
</dbReference>
<keyword evidence="1" id="KW-0732">Signal</keyword>
<dbReference type="InterPro" id="IPR016085">
    <property type="entry name" value="Protease_inh_B-barrel_dom"/>
</dbReference>
<evidence type="ECO:0000313" key="4">
    <source>
        <dbReference type="Proteomes" id="UP000183371"/>
    </source>
</evidence>
<organism evidence="3 4">
    <name type="scientific">Pseudovibrio denitrificans</name>
    <dbReference type="NCBI Taxonomy" id="258256"/>
    <lineage>
        <taxon>Bacteria</taxon>
        <taxon>Pseudomonadati</taxon>
        <taxon>Pseudomonadota</taxon>
        <taxon>Alphaproteobacteria</taxon>
        <taxon>Hyphomicrobiales</taxon>
        <taxon>Stappiaceae</taxon>
        <taxon>Pseudovibrio</taxon>
    </lineage>
</organism>
<evidence type="ECO:0000256" key="1">
    <source>
        <dbReference type="ARBA" id="ARBA00022729"/>
    </source>
</evidence>
<dbReference type="AlphaFoldDB" id="A0A1I6ZR22"/>
<reference evidence="4" key="1">
    <citation type="submission" date="2016-10" db="EMBL/GenBank/DDBJ databases">
        <authorList>
            <person name="Varghese N."/>
            <person name="Submissions S."/>
        </authorList>
    </citation>
    <scope>NUCLEOTIDE SEQUENCE [LARGE SCALE GENOMIC DNA]</scope>
    <source>
        <strain evidence="4">DSM 17465</strain>
    </source>
</reference>
<keyword evidence="4" id="KW-1185">Reference proteome</keyword>
<dbReference type="GO" id="GO:0004866">
    <property type="term" value="F:endopeptidase inhibitor activity"/>
    <property type="evidence" value="ECO:0007669"/>
    <property type="project" value="InterPro"/>
</dbReference>
<accession>A0A1I6ZR22</accession>
<evidence type="ECO:0000259" key="2">
    <source>
        <dbReference type="Pfam" id="PF02974"/>
    </source>
</evidence>
<gene>
    <name evidence="3" type="ORF">SAMN05444141_102546</name>
</gene>